<dbReference type="Pfam" id="PF01047">
    <property type="entry name" value="MarR"/>
    <property type="match status" value="1"/>
</dbReference>
<dbReference type="PANTHER" id="PTHR33164">
    <property type="entry name" value="TRANSCRIPTIONAL REGULATOR, MARR FAMILY"/>
    <property type="match status" value="1"/>
</dbReference>
<evidence type="ECO:0000313" key="2">
    <source>
        <dbReference type="EMBL" id="QEH92356.1"/>
    </source>
</evidence>
<dbReference type="PANTHER" id="PTHR33164:SF57">
    <property type="entry name" value="MARR-FAMILY TRANSCRIPTIONAL REGULATOR"/>
    <property type="match status" value="1"/>
</dbReference>
<organism evidence="3 4">
    <name type="scientific">Dermacoccus abyssi</name>
    <dbReference type="NCBI Taxonomy" id="322596"/>
    <lineage>
        <taxon>Bacteria</taxon>
        <taxon>Bacillati</taxon>
        <taxon>Actinomycetota</taxon>
        <taxon>Actinomycetes</taxon>
        <taxon>Micrococcales</taxon>
        <taxon>Dermacoccaceae</taxon>
        <taxon>Dermacoccus</taxon>
    </lineage>
</organism>
<dbReference type="InterPro" id="IPR036388">
    <property type="entry name" value="WH-like_DNA-bd_sf"/>
</dbReference>
<evidence type="ECO:0000313" key="3">
    <source>
        <dbReference type="EMBL" id="RHW46652.1"/>
    </source>
</evidence>
<keyword evidence="5" id="KW-1185">Reference proteome</keyword>
<dbReference type="InterPro" id="IPR000835">
    <property type="entry name" value="HTH_MarR-typ"/>
</dbReference>
<reference evidence="3 4" key="1">
    <citation type="submission" date="2018-08" db="EMBL/GenBank/DDBJ databases">
        <title>Whole genome sequence analysis of Dermacoccus abyssi bacteria isolated from Deep Mariana trench Micromonospora spp reveals genes involved in the environmental adaptation and production of secondary metabolites.</title>
        <authorList>
            <person name="Abdel-Mageed W.M."/>
            <person name="Lehri B."/>
            <person name="Nouioui I."/>
            <person name="Goodfellow I."/>
            <person name="Jaspars M."/>
            <person name="Karlyshev A."/>
        </authorList>
    </citation>
    <scope>NUCLEOTIDE SEQUENCE [LARGE SCALE GENOMIC DNA]</scope>
    <source>
        <strain evidence="3 4">MT1.1</strain>
    </source>
</reference>
<dbReference type="InterPro" id="IPR039422">
    <property type="entry name" value="MarR/SlyA-like"/>
</dbReference>
<evidence type="ECO:0000259" key="1">
    <source>
        <dbReference type="PROSITE" id="PS50995"/>
    </source>
</evidence>
<dbReference type="SMART" id="SM00347">
    <property type="entry name" value="HTH_MARR"/>
    <property type="match status" value="1"/>
</dbReference>
<gene>
    <name evidence="3" type="ORF">D1832_05310</name>
    <name evidence="2" type="ORF">FV141_01475</name>
</gene>
<dbReference type="RefSeq" id="WP_047310625.1">
    <property type="nucleotide sequence ID" value="NZ_CBCRVH010000003.1"/>
</dbReference>
<dbReference type="EMBL" id="CP043031">
    <property type="protein sequence ID" value="QEH92356.1"/>
    <property type="molecule type" value="Genomic_DNA"/>
</dbReference>
<dbReference type="InterPro" id="IPR011991">
    <property type="entry name" value="ArsR-like_HTH"/>
</dbReference>
<dbReference type="GO" id="GO:0006950">
    <property type="term" value="P:response to stress"/>
    <property type="evidence" value="ECO:0007669"/>
    <property type="project" value="TreeGrafter"/>
</dbReference>
<dbReference type="PROSITE" id="PS50995">
    <property type="entry name" value="HTH_MARR_2"/>
    <property type="match status" value="1"/>
</dbReference>
<name>A0A417Z7P1_9MICO</name>
<accession>A0A417Z7P1</accession>
<reference evidence="2 5" key="2">
    <citation type="submission" date="2019-08" db="EMBL/GenBank/DDBJ databases">
        <title>Dermacoccus abyssi strain HZAU 226, whole genome Nanopore sequencing project.</title>
        <authorList>
            <person name="Guo A."/>
            <person name="Zhang X."/>
            <person name="Ruan Y."/>
            <person name="Liu W."/>
            <person name="Chen Q."/>
            <person name="Gu L."/>
        </authorList>
    </citation>
    <scope>NUCLEOTIDE SEQUENCE [LARGE SCALE GENOMIC DNA]</scope>
    <source>
        <strain evidence="2 5">HZAU 226</strain>
    </source>
</reference>
<protein>
    <submittedName>
        <fullName evidence="3">MarR family transcriptional regulator</fullName>
    </submittedName>
</protein>
<dbReference type="Proteomes" id="UP000285376">
    <property type="component" value="Unassembled WGS sequence"/>
</dbReference>
<dbReference type="InterPro" id="IPR036390">
    <property type="entry name" value="WH_DNA-bd_sf"/>
</dbReference>
<evidence type="ECO:0000313" key="5">
    <source>
        <dbReference type="Proteomes" id="UP000323565"/>
    </source>
</evidence>
<dbReference type="PRINTS" id="PR00598">
    <property type="entry name" value="HTHMARR"/>
</dbReference>
<dbReference type="GO" id="GO:0003700">
    <property type="term" value="F:DNA-binding transcription factor activity"/>
    <property type="evidence" value="ECO:0007669"/>
    <property type="project" value="InterPro"/>
</dbReference>
<evidence type="ECO:0000313" key="4">
    <source>
        <dbReference type="Proteomes" id="UP000285376"/>
    </source>
</evidence>
<dbReference type="Gene3D" id="1.10.10.10">
    <property type="entry name" value="Winged helix-like DNA-binding domain superfamily/Winged helix DNA-binding domain"/>
    <property type="match status" value="1"/>
</dbReference>
<dbReference type="Proteomes" id="UP000323565">
    <property type="component" value="Chromosome"/>
</dbReference>
<dbReference type="EMBL" id="QWLM01000004">
    <property type="protein sequence ID" value="RHW46652.1"/>
    <property type="molecule type" value="Genomic_DNA"/>
</dbReference>
<dbReference type="CDD" id="cd00090">
    <property type="entry name" value="HTH_ARSR"/>
    <property type="match status" value="1"/>
</dbReference>
<dbReference type="InterPro" id="IPR001845">
    <property type="entry name" value="HTH_ArsR_DNA-bd_dom"/>
</dbReference>
<sequence>MTVDRAVAREIATSLVGTFKALSAHKRRLPRPHPHAEQGSIPLLYALAAEPLRVSALAEVIHSDVSTVSRQVSALSGGGLVAKIQDPEDGRAQLVSLTDEGTALIEDMRERRARWVQSLLSDWSSDEALEFERLLTKFSDSLDAYVAPAADTASPTTDSSRRNDT</sequence>
<dbReference type="AlphaFoldDB" id="A0A417Z7P1"/>
<proteinExistence type="predicted"/>
<dbReference type="SMART" id="SM00418">
    <property type="entry name" value="HTH_ARSR"/>
    <property type="match status" value="1"/>
</dbReference>
<dbReference type="SUPFAM" id="SSF46785">
    <property type="entry name" value="Winged helix' DNA-binding domain"/>
    <property type="match status" value="1"/>
</dbReference>
<feature type="domain" description="HTH marR-type" evidence="1">
    <location>
        <begin position="8"/>
        <end position="140"/>
    </location>
</feature>